<dbReference type="AlphaFoldDB" id="A0A1E7EQ51"/>
<reference evidence="2 3" key="1">
    <citation type="submission" date="2016-09" db="EMBL/GenBank/DDBJ databases">
        <title>Extensive genetic diversity and differential bi-allelic expression allows diatom success in the polar Southern Ocean.</title>
        <authorList>
            <consortium name="DOE Joint Genome Institute"/>
            <person name="Mock T."/>
            <person name="Otillar R.P."/>
            <person name="Strauss J."/>
            <person name="Dupont C."/>
            <person name="Frickenhaus S."/>
            <person name="Maumus F."/>
            <person name="Mcmullan M."/>
            <person name="Sanges R."/>
            <person name="Schmutz J."/>
            <person name="Toseland A."/>
            <person name="Valas R."/>
            <person name="Veluchamy A."/>
            <person name="Ward B.J."/>
            <person name="Allen A."/>
            <person name="Barry K."/>
            <person name="Falciatore A."/>
            <person name="Ferrante M."/>
            <person name="Fortunato A.E."/>
            <person name="Gloeckner G."/>
            <person name="Gruber A."/>
            <person name="Hipkin R."/>
            <person name="Janech M."/>
            <person name="Kroth P."/>
            <person name="Leese F."/>
            <person name="Lindquist E."/>
            <person name="Lyon B.R."/>
            <person name="Martin J."/>
            <person name="Mayer C."/>
            <person name="Parker M."/>
            <person name="Quesneville H."/>
            <person name="Raymond J."/>
            <person name="Uhlig C."/>
            <person name="Valentin K.U."/>
            <person name="Worden A.Z."/>
            <person name="Armbrust E.V."/>
            <person name="Bowler C."/>
            <person name="Green B."/>
            <person name="Moulton V."/>
            <person name="Van Oosterhout C."/>
            <person name="Grigoriev I."/>
        </authorList>
    </citation>
    <scope>NUCLEOTIDE SEQUENCE [LARGE SCALE GENOMIC DNA]</scope>
    <source>
        <strain evidence="2 3">CCMP1102</strain>
    </source>
</reference>
<gene>
    <name evidence="2" type="ORF">FRACYDRAFT_250552</name>
</gene>
<dbReference type="EMBL" id="KV784383">
    <property type="protein sequence ID" value="OEU07927.1"/>
    <property type="molecule type" value="Genomic_DNA"/>
</dbReference>
<feature type="compositionally biased region" description="Basic and acidic residues" evidence="1">
    <location>
        <begin position="37"/>
        <end position="60"/>
    </location>
</feature>
<organism evidence="2 3">
    <name type="scientific">Fragilariopsis cylindrus CCMP1102</name>
    <dbReference type="NCBI Taxonomy" id="635003"/>
    <lineage>
        <taxon>Eukaryota</taxon>
        <taxon>Sar</taxon>
        <taxon>Stramenopiles</taxon>
        <taxon>Ochrophyta</taxon>
        <taxon>Bacillariophyta</taxon>
        <taxon>Bacillariophyceae</taxon>
        <taxon>Bacillariophycidae</taxon>
        <taxon>Bacillariales</taxon>
        <taxon>Bacillariaceae</taxon>
        <taxon>Fragilariopsis</taxon>
    </lineage>
</organism>
<dbReference type="KEGG" id="fcy:FRACYDRAFT_250552"/>
<feature type="region of interest" description="Disordered" evidence="1">
    <location>
        <begin position="1"/>
        <end position="88"/>
    </location>
</feature>
<accession>A0A1E7EQ51</accession>
<protein>
    <submittedName>
        <fullName evidence="2">Uncharacterized protein</fullName>
    </submittedName>
</protein>
<evidence type="ECO:0000256" key="1">
    <source>
        <dbReference type="SAM" id="MobiDB-lite"/>
    </source>
</evidence>
<evidence type="ECO:0000313" key="2">
    <source>
        <dbReference type="EMBL" id="OEU07927.1"/>
    </source>
</evidence>
<dbReference type="OrthoDB" id="54749at2759"/>
<keyword evidence="3" id="KW-1185">Reference proteome</keyword>
<proteinExistence type="predicted"/>
<name>A0A1E7EQ51_9STRA</name>
<evidence type="ECO:0000313" key="3">
    <source>
        <dbReference type="Proteomes" id="UP000095751"/>
    </source>
</evidence>
<dbReference type="InParanoid" id="A0A1E7EQ51"/>
<dbReference type="FunCoup" id="A0A1E7EQ51">
    <property type="interactions" value="305"/>
</dbReference>
<sequence length="264" mass="30349">MMDDSSKFTPTPFHSIELKKHKKKSKKLNDNVASSPAEKKKTTTRDDIKSRNNNDEDNKQAKKGSSNSGKNDGVDILLGSENENTRKNQQMEKLKGNELLEVDHLLRLGFDEHIIREYMVEQNKELRKILKKRQIDVENTYENIAKMKSTNKESEIAVIEARAVLNSLGMKQQMQQSLLQQAEIELSSIETKLSYKQNTISIEEAKKEIFVQATKNIIQEIQNRCSEKDIQVLSRILSSTDLEVNNKKKEPQYNTGDTRVVKLQ</sequence>
<dbReference type="Proteomes" id="UP000095751">
    <property type="component" value="Unassembled WGS sequence"/>
</dbReference>